<accession>A0AAD3RU77</accession>
<reference evidence="1" key="1">
    <citation type="journal article" date="2014" name="Int. J. Syst. Evol. Microbiol.">
        <title>Complete genome sequence of Corynebacterium casei LMG S-19264T (=DSM 44701T), isolated from a smear-ripened cheese.</title>
        <authorList>
            <consortium name="US DOE Joint Genome Institute (JGI-PGF)"/>
            <person name="Walter F."/>
            <person name="Albersmeier A."/>
            <person name="Kalinowski J."/>
            <person name="Ruckert C."/>
        </authorList>
    </citation>
    <scope>NUCLEOTIDE SEQUENCE</scope>
    <source>
        <strain evidence="1">VKM B-2222</strain>
    </source>
</reference>
<name>A0AAD3RU77_9RHOB</name>
<evidence type="ECO:0000313" key="2">
    <source>
        <dbReference type="Proteomes" id="UP001143349"/>
    </source>
</evidence>
<dbReference type="Proteomes" id="UP001143349">
    <property type="component" value="Unassembled WGS sequence"/>
</dbReference>
<keyword evidence="2" id="KW-1185">Reference proteome</keyword>
<gene>
    <name evidence="1" type="ORF">GCM10017635_20480</name>
</gene>
<dbReference type="RefSeq" id="WP_271179767.1">
    <property type="nucleotide sequence ID" value="NZ_BSFH01000029.1"/>
</dbReference>
<evidence type="ECO:0000313" key="1">
    <source>
        <dbReference type="EMBL" id="GLK64577.1"/>
    </source>
</evidence>
<dbReference type="EMBL" id="BSFH01000029">
    <property type="protein sequence ID" value="GLK64577.1"/>
    <property type="molecule type" value="Genomic_DNA"/>
</dbReference>
<comment type="caution">
    <text evidence="1">The sequence shown here is derived from an EMBL/GenBank/DDBJ whole genome shotgun (WGS) entry which is preliminary data.</text>
</comment>
<proteinExistence type="predicted"/>
<protein>
    <submittedName>
        <fullName evidence="1">Uncharacterized protein</fullName>
    </submittedName>
</protein>
<reference evidence="1" key="2">
    <citation type="submission" date="2023-01" db="EMBL/GenBank/DDBJ databases">
        <authorList>
            <person name="Sun Q."/>
            <person name="Evtushenko L."/>
        </authorList>
    </citation>
    <scope>NUCLEOTIDE SEQUENCE</scope>
    <source>
        <strain evidence="1">VKM B-2222</strain>
    </source>
</reference>
<dbReference type="AlphaFoldDB" id="A0AAD3RU77"/>
<sequence>MLREIARNAEPCSASPLQAYITDRIAGRPGPAWLDGQPLERAIRVTEILGTALEFGPYVTFEDLSFSERHVADTCGWTYTPKGETGIRRAFRILEASHNPKQPPARGDKWVAFGLLLDEFQNPAQSSSLRRIFEEHIASTAES</sequence>
<organism evidence="1 2">
    <name type="scientific">Paracoccus kondratievae</name>
    <dbReference type="NCBI Taxonomy" id="135740"/>
    <lineage>
        <taxon>Bacteria</taxon>
        <taxon>Pseudomonadati</taxon>
        <taxon>Pseudomonadota</taxon>
        <taxon>Alphaproteobacteria</taxon>
        <taxon>Rhodobacterales</taxon>
        <taxon>Paracoccaceae</taxon>
        <taxon>Paracoccus</taxon>
    </lineage>
</organism>